<dbReference type="InterPro" id="IPR035996">
    <property type="entry name" value="4pyrrol_Methylase_sf"/>
</dbReference>
<dbReference type="InterPro" id="IPR006367">
    <property type="entry name" value="Sirohaem_synthase_N"/>
</dbReference>
<dbReference type="NCBIfam" id="TIGR01469">
    <property type="entry name" value="cobA_cysG_Cterm"/>
    <property type="match status" value="1"/>
</dbReference>
<evidence type="ECO:0000313" key="22">
    <source>
        <dbReference type="EMBL" id="SQI31942.1"/>
    </source>
</evidence>
<feature type="domain" description="Tetrapyrrole methylase" evidence="19">
    <location>
        <begin position="257"/>
        <end position="466"/>
    </location>
</feature>
<dbReference type="InterPro" id="IPR014776">
    <property type="entry name" value="4pyrrole_Mease_sub2"/>
</dbReference>
<keyword evidence="7 16" id="KW-0949">S-adenosyl-L-methionine</keyword>
<comment type="function">
    <text evidence="16">Multifunctional enzyme that catalyzes the SAM-dependent methylations of uroporphyrinogen III at position C-2 and C-7 to form precorrin-2 via precorrin-1. Then it catalyzes the NAD-dependent ring dehydrogenation of precorrin-2 to yield sirohydrochlorin. Finally, it catalyzes the ferrochelation of sirohydrochlorin to yield siroheme.</text>
</comment>
<dbReference type="UniPathway" id="UPA00262">
    <property type="reaction ID" value="UER00211"/>
</dbReference>
<dbReference type="InterPro" id="IPR000878">
    <property type="entry name" value="4pyrrol_Mease"/>
</dbReference>
<evidence type="ECO:0000256" key="14">
    <source>
        <dbReference type="ARBA" id="ARBA00047561"/>
    </source>
</evidence>
<keyword evidence="3 16" id="KW-0597">Phosphoprotein</keyword>
<feature type="binding site" evidence="16">
    <location>
        <position position="345"/>
    </location>
    <ligand>
        <name>S-adenosyl-L-methionine</name>
        <dbReference type="ChEBI" id="CHEBI:59789"/>
    </ligand>
</feature>
<organism evidence="22 23">
    <name type="scientific">Serratia plymuthica</name>
    <dbReference type="NCBI Taxonomy" id="82996"/>
    <lineage>
        <taxon>Bacteria</taxon>
        <taxon>Pseudomonadati</taxon>
        <taxon>Pseudomonadota</taxon>
        <taxon>Gammaproteobacteria</taxon>
        <taxon>Enterobacterales</taxon>
        <taxon>Yersiniaceae</taxon>
        <taxon>Serratia</taxon>
    </lineage>
</organism>
<dbReference type="InterPro" id="IPR019478">
    <property type="entry name" value="Sirohaem_synthase_dimer_dom"/>
</dbReference>
<comment type="similarity">
    <text evidence="16">In the C-terminal section; belongs to the precorrin methyltransferase family.</text>
</comment>
<dbReference type="EC" id="1.3.1.76" evidence="16"/>
<dbReference type="FunFam" id="3.30.950.10:FF:000001">
    <property type="entry name" value="Siroheme synthase"/>
    <property type="match status" value="1"/>
</dbReference>
<dbReference type="Gene3D" id="3.40.50.720">
    <property type="entry name" value="NAD(P)-binding Rossmann-like Domain"/>
    <property type="match status" value="1"/>
</dbReference>
<feature type="binding site" evidence="16">
    <location>
        <begin position="340"/>
        <end position="342"/>
    </location>
    <ligand>
        <name>S-adenosyl-L-methionine</name>
        <dbReference type="ChEBI" id="CHEBI:59789"/>
    </ligand>
</feature>
<sequence>MRPIFHKGTINSFSSFQRLNLSPYSHTIFPHYEKAVVDYLPIFADLKQRPVLVVGGGEVAARKVDLLLRAGAEIRIVAQSLSPELEHQRQQGHIRWLGQAFAAQQLDDVFLVIAATDDSVLNAQVFSEADKRRVLANVVDDQPRCSFIFPSIIDRSPLVVAVSSSGQAPVLARMLREKLEALLPASLGQMAEVAGRWRGQVKQRLSSIGERRRFWEKTFGGRFSTLVANGQQAQAEQQLEQDLQQFALAREGTQGEIALVGAGPGDVGLLTLRGLQVMQQADVVLYDHLVSDEILDLVRRDAERICVGKRAGAHSVIQEETNRLLVELAQQGKRVVRLKGGDPFIFGRGGEELQVAAAAGIPFQVVPGVTAAAGATAYAGIPLTHRDHAQSVTFITGHCRPDGDGLDWADLARARQTLAIYMGTMKAADISQRLIAHGREASTPVAVISRGTRADQQVQIGTLQQLEQLAQQAPLPALLVIGEVVELHHQIAWFGHQPQTEGVSRPAVVNLA</sequence>
<dbReference type="SUPFAM" id="SSF53790">
    <property type="entry name" value="Tetrapyrrole methylase"/>
    <property type="match status" value="1"/>
</dbReference>
<feature type="active site" description="Proton donor" evidence="16 17">
    <location>
        <position position="309"/>
    </location>
</feature>
<keyword evidence="4 16" id="KW-0169">Cobalamin biosynthesis</keyword>
<evidence type="ECO:0000313" key="23">
    <source>
        <dbReference type="Proteomes" id="UP000248897"/>
    </source>
</evidence>
<dbReference type="InterPro" id="IPR036291">
    <property type="entry name" value="NAD(P)-bd_dom_sf"/>
</dbReference>
<dbReference type="InterPro" id="IPR003043">
    <property type="entry name" value="Uropor_MeTrfase_CS"/>
</dbReference>
<feature type="active site" description="Proton acceptor" evidence="16 17">
    <location>
        <position position="287"/>
    </location>
</feature>
<reference evidence="22 23" key="1">
    <citation type="submission" date="2018-06" db="EMBL/GenBank/DDBJ databases">
        <authorList>
            <consortium name="Pathogen Informatics"/>
            <person name="Doyle S."/>
        </authorList>
    </citation>
    <scope>NUCLEOTIDE SEQUENCE [LARGE SCALE GENOMIC DNA]</scope>
    <source>
        <strain evidence="22 23">NCTC12961</strain>
    </source>
</reference>
<dbReference type="Gene3D" id="3.30.160.110">
    <property type="entry name" value="Siroheme synthase, domain 2"/>
    <property type="match status" value="1"/>
</dbReference>
<dbReference type="InterPro" id="IPR037115">
    <property type="entry name" value="Sirohaem_synt_dimer_dom_sf"/>
</dbReference>
<keyword evidence="6 16" id="KW-0808">Transferase</keyword>
<evidence type="ECO:0000256" key="8">
    <source>
        <dbReference type="ARBA" id="ARBA00023002"/>
    </source>
</evidence>
<feature type="binding site" evidence="16">
    <location>
        <position position="264"/>
    </location>
    <ligand>
        <name>S-adenosyl-L-methionine</name>
        <dbReference type="ChEBI" id="CHEBI:59789"/>
    </ligand>
</feature>
<dbReference type="GO" id="GO:0051287">
    <property type="term" value="F:NAD binding"/>
    <property type="evidence" value="ECO:0007669"/>
    <property type="project" value="InterPro"/>
</dbReference>
<comment type="catalytic activity">
    <reaction evidence="16">
        <text>siroheme + 2 H(+) = sirohydrochlorin + Fe(2+)</text>
        <dbReference type="Rhea" id="RHEA:24360"/>
        <dbReference type="ChEBI" id="CHEBI:15378"/>
        <dbReference type="ChEBI" id="CHEBI:29033"/>
        <dbReference type="ChEBI" id="CHEBI:58351"/>
        <dbReference type="ChEBI" id="CHEBI:60052"/>
        <dbReference type="EC" id="4.99.1.4"/>
    </reaction>
</comment>
<dbReference type="PROSITE" id="PS00839">
    <property type="entry name" value="SUMT_1"/>
    <property type="match status" value="1"/>
</dbReference>
<keyword evidence="10 16" id="KW-0456">Lyase</keyword>
<name>A0A2X4UC10_SERPL</name>
<feature type="binding site" evidence="16">
    <location>
        <position position="422"/>
    </location>
    <ligand>
        <name>S-adenosyl-L-methionine</name>
        <dbReference type="ChEBI" id="CHEBI:59789"/>
    </ligand>
</feature>
<dbReference type="Gene3D" id="1.10.8.210">
    <property type="entry name" value="Sirohaem synthase, dimerisation domain"/>
    <property type="match status" value="1"/>
</dbReference>
<comment type="pathway">
    <text evidence="13 16">Porphyrin-containing compound metabolism; siroheme biosynthesis; precorrin-2 from uroporphyrinogen III: step 1/1.</text>
</comment>
<evidence type="ECO:0000256" key="1">
    <source>
        <dbReference type="ARBA" id="ARBA00005010"/>
    </source>
</evidence>
<evidence type="ECO:0000256" key="3">
    <source>
        <dbReference type="ARBA" id="ARBA00022553"/>
    </source>
</evidence>
<dbReference type="EMBL" id="LS483469">
    <property type="protein sequence ID" value="SQI31942.1"/>
    <property type="molecule type" value="Genomic_DNA"/>
</dbReference>
<keyword evidence="12 16" id="KW-0511">Multifunctional enzyme</keyword>
<evidence type="ECO:0000256" key="11">
    <source>
        <dbReference type="ARBA" id="ARBA00023244"/>
    </source>
</evidence>
<dbReference type="FunFam" id="3.30.160.110:FF:000001">
    <property type="entry name" value="Siroheme synthase"/>
    <property type="match status" value="1"/>
</dbReference>
<dbReference type="NCBIfam" id="TIGR01470">
    <property type="entry name" value="cysG_Nterm"/>
    <property type="match status" value="1"/>
</dbReference>
<evidence type="ECO:0000256" key="18">
    <source>
        <dbReference type="RuleBase" id="RU003960"/>
    </source>
</evidence>
<evidence type="ECO:0000256" key="12">
    <source>
        <dbReference type="ARBA" id="ARBA00023268"/>
    </source>
</evidence>
<comment type="similarity">
    <text evidence="2 18">Belongs to the precorrin methyltransferase family.</text>
</comment>
<dbReference type="FunFam" id="3.40.1010.10:FF:000001">
    <property type="entry name" value="Siroheme synthase"/>
    <property type="match status" value="1"/>
</dbReference>
<feature type="binding site" evidence="16">
    <location>
        <position position="451"/>
    </location>
    <ligand>
        <name>S-adenosyl-L-methionine</name>
        <dbReference type="ChEBI" id="CHEBI:59789"/>
    </ligand>
</feature>
<dbReference type="SUPFAM" id="SSF51735">
    <property type="entry name" value="NAD(P)-binding Rossmann-fold domains"/>
    <property type="match status" value="1"/>
</dbReference>
<evidence type="ECO:0000259" key="20">
    <source>
        <dbReference type="Pfam" id="PF10414"/>
    </source>
</evidence>
<keyword evidence="5 16" id="KW-0489">Methyltransferase</keyword>
<dbReference type="Pfam" id="PF10414">
    <property type="entry name" value="CysG_dimeriser"/>
    <property type="match status" value="1"/>
</dbReference>
<evidence type="ECO:0000259" key="19">
    <source>
        <dbReference type="Pfam" id="PF00590"/>
    </source>
</evidence>
<dbReference type="GO" id="GO:0004851">
    <property type="term" value="F:uroporphyrin-III C-methyltransferase activity"/>
    <property type="evidence" value="ECO:0007669"/>
    <property type="project" value="UniProtKB-UniRule"/>
</dbReference>
<dbReference type="InterPro" id="IPR028281">
    <property type="entry name" value="Sirohaem_synthase_central"/>
</dbReference>
<comment type="catalytic activity">
    <reaction evidence="14 16">
        <text>precorrin-2 + NAD(+) = sirohydrochlorin + NADH + 2 H(+)</text>
        <dbReference type="Rhea" id="RHEA:15613"/>
        <dbReference type="ChEBI" id="CHEBI:15378"/>
        <dbReference type="ChEBI" id="CHEBI:57540"/>
        <dbReference type="ChEBI" id="CHEBI:57945"/>
        <dbReference type="ChEBI" id="CHEBI:58351"/>
        <dbReference type="ChEBI" id="CHEBI:58827"/>
        <dbReference type="EC" id="1.3.1.76"/>
    </reaction>
</comment>
<dbReference type="PROSITE" id="PS00840">
    <property type="entry name" value="SUMT_2"/>
    <property type="match status" value="1"/>
</dbReference>
<dbReference type="Proteomes" id="UP000248897">
    <property type="component" value="Chromosome 1"/>
</dbReference>
<dbReference type="AlphaFoldDB" id="A0A2X4UC10"/>
<evidence type="ECO:0000256" key="13">
    <source>
        <dbReference type="ARBA" id="ARBA00025705"/>
    </source>
</evidence>
<dbReference type="InterPro" id="IPR050161">
    <property type="entry name" value="Siro_Cobalamin_biosynth"/>
</dbReference>
<comment type="pathway">
    <text evidence="15 16">Cofactor biosynthesis; adenosylcobalamin biosynthesis; precorrin-2 from uroporphyrinogen III: step 1/1.</text>
</comment>
<dbReference type="GO" id="GO:0032259">
    <property type="term" value="P:methylation"/>
    <property type="evidence" value="ECO:0007669"/>
    <property type="project" value="UniProtKB-KW"/>
</dbReference>
<evidence type="ECO:0000256" key="4">
    <source>
        <dbReference type="ARBA" id="ARBA00022573"/>
    </source>
</evidence>
<comment type="similarity">
    <text evidence="16">In the N-terminal section; belongs to the precorrin-2 dehydrogenase / sirohydrochlorin ferrochelatase family.</text>
</comment>
<dbReference type="NCBIfam" id="NF004790">
    <property type="entry name" value="PRK06136.1"/>
    <property type="match status" value="1"/>
</dbReference>
<dbReference type="Pfam" id="PF00590">
    <property type="entry name" value="TP_methylase"/>
    <property type="match status" value="1"/>
</dbReference>
<feature type="region of interest" description="Precorrin-2 dehydrogenase / sirohydrochlorin ferrochelatase" evidence="16">
    <location>
        <begin position="1"/>
        <end position="239"/>
    </location>
</feature>
<dbReference type="GO" id="GO:0043115">
    <property type="term" value="F:precorrin-2 dehydrogenase activity"/>
    <property type="evidence" value="ECO:0007669"/>
    <property type="project" value="UniProtKB-UniRule"/>
</dbReference>
<dbReference type="Gene3D" id="3.30.950.10">
    <property type="entry name" value="Methyltransferase, Cobalt-precorrin-4 Transmethylase, Domain 2"/>
    <property type="match status" value="1"/>
</dbReference>
<evidence type="ECO:0000256" key="7">
    <source>
        <dbReference type="ARBA" id="ARBA00022691"/>
    </source>
</evidence>
<evidence type="ECO:0000256" key="9">
    <source>
        <dbReference type="ARBA" id="ARBA00023027"/>
    </source>
</evidence>
<evidence type="ECO:0000256" key="16">
    <source>
        <dbReference type="HAMAP-Rule" id="MF_01646"/>
    </source>
</evidence>
<dbReference type="UniPathway" id="UPA00148">
    <property type="reaction ID" value="UER00211"/>
</dbReference>
<dbReference type="InterPro" id="IPR006366">
    <property type="entry name" value="CobA/CysG_C"/>
</dbReference>
<comment type="pathway">
    <text evidence="16">Porphyrin-containing compound metabolism; siroheme biosynthesis; siroheme from sirohydrochlorin: step 1/1.</text>
</comment>
<feature type="domain" description="Sirohaem synthase dimerisation" evidence="20">
    <location>
        <begin position="186"/>
        <end position="243"/>
    </location>
</feature>
<evidence type="ECO:0000256" key="6">
    <source>
        <dbReference type="ARBA" id="ARBA00022679"/>
    </source>
</evidence>
<dbReference type="GO" id="GO:0009236">
    <property type="term" value="P:cobalamin biosynthetic process"/>
    <property type="evidence" value="ECO:0007669"/>
    <property type="project" value="UniProtKB-UniRule"/>
</dbReference>
<gene>
    <name evidence="22" type="primary">cysG_1</name>
    <name evidence="16" type="synonym">cysG</name>
    <name evidence="22" type="ORF">NCTC12961_00910</name>
</gene>
<keyword evidence="11 16" id="KW-0627">Porphyrin biosynthesis</keyword>
<dbReference type="NCBIfam" id="NF007922">
    <property type="entry name" value="PRK10637.1"/>
    <property type="match status" value="1"/>
</dbReference>
<proteinExistence type="inferred from homology"/>
<dbReference type="EC" id="4.99.1.4" evidence="16"/>
<dbReference type="InterPro" id="IPR012409">
    <property type="entry name" value="Sirohaem_synth"/>
</dbReference>
<dbReference type="HAMAP" id="MF_01646">
    <property type="entry name" value="Siroheme_synth"/>
    <property type="match status" value="1"/>
</dbReference>
<dbReference type="GO" id="GO:0051266">
    <property type="term" value="F:sirohydrochlorin ferrochelatase activity"/>
    <property type="evidence" value="ECO:0007669"/>
    <property type="project" value="UniProtKB-EC"/>
</dbReference>
<dbReference type="STRING" id="82996.ADP72_07375"/>
<evidence type="ECO:0000256" key="17">
    <source>
        <dbReference type="PIRSR" id="PIRSR036426-1"/>
    </source>
</evidence>
<accession>A0A2X4UC10</accession>
<comment type="pathway">
    <text evidence="16">Cofactor biosynthesis; adenosylcobalamin biosynthesis; sirohydrochlorin from precorrin-2: step 1/1.</text>
</comment>
<evidence type="ECO:0000256" key="2">
    <source>
        <dbReference type="ARBA" id="ARBA00005879"/>
    </source>
</evidence>
<feature type="binding site" evidence="16">
    <location>
        <begin position="370"/>
        <end position="371"/>
    </location>
    <ligand>
        <name>S-adenosyl-L-methionine</name>
        <dbReference type="ChEBI" id="CHEBI:59789"/>
    </ligand>
</feature>
<feature type="region of interest" description="Uroporphyrinogen-III C-methyltransferase" evidence="16">
    <location>
        <begin position="255"/>
        <end position="512"/>
    </location>
</feature>
<dbReference type="SUPFAM" id="SSF75615">
    <property type="entry name" value="Siroheme synthase middle domains-like"/>
    <property type="match status" value="1"/>
</dbReference>
<dbReference type="InterPro" id="IPR014777">
    <property type="entry name" value="4pyrrole_Mease_sub1"/>
</dbReference>
<protein>
    <recommendedName>
        <fullName evidence="16">Siroheme synthase</fullName>
    </recommendedName>
    <domain>
        <recommendedName>
            <fullName evidence="16">Uroporphyrinogen-III C-methyltransferase</fullName>
            <shortName evidence="16">Urogen III methylase</shortName>
            <ecNumber evidence="16">2.1.1.107</ecNumber>
        </recommendedName>
        <alternativeName>
            <fullName evidence="16">SUMT</fullName>
        </alternativeName>
        <alternativeName>
            <fullName evidence="16">Uroporphyrinogen III methylase</fullName>
            <shortName evidence="16">UROM</shortName>
        </alternativeName>
    </domain>
    <domain>
        <recommendedName>
            <fullName evidence="16">Precorrin-2 dehydrogenase</fullName>
            <ecNumber evidence="16">1.3.1.76</ecNumber>
        </recommendedName>
    </domain>
    <domain>
        <recommendedName>
            <fullName evidence="16">Sirohydrochlorin ferrochelatase</fullName>
            <ecNumber evidence="16">4.99.1.4</ecNumber>
        </recommendedName>
    </domain>
</protein>
<comment type="catalytic activity">
    <reaction evidence="16">
        <text>uroporphyrinogen III + 2 S-adenosyl-L-methionine = precorrin-2 + 2 S-adenosyl-L-homocysteine + H(+)</text>
        <dbReference type="Rhea" id="RHEA:32459"/>
        <dbReference type="ChEBI" id="CHEBI:15378"/>
        <dbReference type="ChEBI" id="CHEBI:57308"/>
        <dbReference type="ChEBI" id="CHEBI:57856"/>
        <dbReference type="ChEBI" id="CHEBI:58827"/>
        <dbReference type="ChEBI" id="CHEBI:59789"/>
        <dbReference type="EC" id="2.1.1.107"/>
    </reaction>
</comment>
<dbReference type="PANTHER" id="PTHR45790">
    <property type="entry name" value="SIROHEME SYNTHASE-RELATED"/>
    <property type="match status" value="1"/>
</dbReference>
<evidence type="ECO:0000256" key="5">
    <source>
        <dbReference type="ARBA" id="ARBA00022603"/>
    </source>
</evidence>
<evidence type="ECO:0000256" key="15">
    <source>
        <dbReference type="ARBA" id="ARBA00060548"/>
    </source>
</evidence>
<feature type="binding site" evidence="16">
    <location>
        <begin position="79"/>
        <end position="80"/>
    </location>
    <ligand>
        <name>NAD(+)</name>
        <dbReference type="ChEBI" id="CHEBI:57540"/>
    </ligand>
</feature>
<dbReference type="PIRSF" id="PIRSF036426">
    <property type="entry name" value="Sirohaem_synth"/>
    <property type="match status" value="1"/>
</dbReference>
<dbReference type="Pfam" id="PF14824">
    <property type="entry name" value="Sirohm_synth_M"/>
    <property type="match status" value="1"/>
</dbReference>
<dbReference type="EC" id="2.1.1.107" evidence="16"/>
<feature type="domain" description="Siroheme synthase central" evidence="21">
    <location>
        <begin position="156"/>
        <end position="181"/>
    </location>
</feature>
<dbReference type="GO" id="GO:0019354">
    <property type="term" value="P:siroheme biosynthetic process"/>
    <property type="evidence" value="ECO:0007669"/>
    <property type="project" value="UniProtKB-UniRule"/>
</dbReference>
<dbReference type="CDD" id="cd11642">
    <property type="entry name" value="SUMT"/>
    <property type="match status" value="1"/>
</dbReference>
<dbReference type="Pfam" id="PF13241">
    <property type="entry name" value="NAD_binding_7"/>
    <property type="match status" value="1"/>
</dbReference>
<feature type="modified residue" description="Phosphoserine" evidence="16">
    <location>
        <position position="164"/>
    </location>
</feature>
<dbReference type="PANTHER" id="PTHR45790:SF1">
    <property type="entry name" value="SIROHEME SYNTHASE"/>
    <property type="match status" value="1"/>
</dbReference>
<dbReference type="Gene3D" id="3.40.1010.10">
    <property type="entry name" value="Cobalt-precorrin-4 Transmethylase, Domain 1"/>
    <property type="match status" value="1"/>
</dbReference>
<keyword evidence="9 16" id="KW-0520">NAD</keyword>
<evidence type="ECO:0000259" key="21">
    <source>
        <dbReference type="Pfam" id="PF14824"/>
    </source>
</evidence>
<feature type="binding site" evidence="16">
    <location>
        <begin position="58"/>
        <end position="59"/>
    </location>
    <ligand>
        <name>NAD(+)</name>
        <dbReference type="ChEBI" id="CHEBI:57540"/>
    </ligand>
</feature>
<evidence type="ECO:0000256" key="10">
    <source>
        <dbReference type="ARBA" id="ARBA00023239"/>
    </source>
</evidence>
<comment type="pathway">
    <text evidence="1 16">Porphyrin-containing compound metabolism; siroheme biosynthesis; sirohydrochlorin from precorrin-2: step 1/1.</text>
</comment>
<keyword evidence="8 16" id="KW-0560">Oxidoreductase</keyword>